<sequence length="292" mass="30866">MTGGKLNAAHYGAEHLTDENTPPEPESGAREPELGEAVPRRPLWRRLMPLILLAAAAGLILSQGWHNLISFQQLALNQQALQAWINENLVAALAVYAAIYVVVIALSLPGGAVLTVAGGLLFGWLLGGVVTVLAATLGATAIFLIARSSVGEPLAARAGPWLNKFRAGFQENALSYLLFLRLVPVFPFWVVNLAPALLGVSLRTYVITTALGIIPGTFAFAFAGAGLDSVLAAQREAFQSCQVARDAGDPPCSFRFDPGTLITTELLIAFAALGIVALIPAIVKKLRQQPKA</sequence>
<name>A0A397PPM2_9HYPH</name>
<comment type="similarity">
    <text evidence="6">Belongs to the TVP38/TMEM64 family.</text>
</comment>
<dbReference type="PANTHER" id="PTHR12677">
    <property type="entry name" value="GOLGI APPARATUS MEMBRANE PROTEIN TVP38-RELATED"/>
    <property type="match status" value="1"/>
</dbReference>
<evidence type="ECO:0000256" key="3">
    <source>
        <dbReference type="ARBA" id="ARBA00022692"/>
    </source>
</evidence>
<keyword evidence="2 6" id="KW-1003">Cell membrane</keyword>
<feature type="transmembrane region" description="Helical" evidence="6">
    <location>
        <begin position="205"/>
        <end position="227"/>
    </location>
</feature>
<accession>A0A397PPM2</accession>
<proteinExistence type="inferred from homology"/>
<comment type="caution">
    <text evidence="9">The sequence shown here is derived from an EMBL/GenBank/DDBJ whole genome shotgun (WGS) entry which is preliminary data.</text>
</comment>
<evidence type="ECO:0000256" key="1">
    <source>
        <dbReference type="ARBA" id="ARBA00004651"/>
    </source>
</evidence>
<reference evidence="9 10" key="1">
    <citation type="submission" date="2018-08" db="EMBL/GenBank/DDBJ databases">
        <title>Genomic Encyclopedia of Archaeal and Bacterial Type Strains, Phase II (KMG-II): from individual species to whole genera.</title>
        <authorList>
            <person name="Goeker M."/>
        </authorList>
    </citation>
    <scope>NUCLEOTIDE SEQUENCE [LARGE SCALE GENOMIC DNA]</scope>
    <source>
        <strain evidence="9 10">DSM 5002</strain>
    </source>
</reference>
<feature type="transmembrane region" description="Helical" evidence="6">
    <location>
        <begin position="120"/>
        <end position="146"/>
    </location>
</feature>
<evidence type="ECO:0000313" key="9">
    <source>
        <dbReference type="EMBL" id="RIA47701.1"/>
    </source>
</evidence>
<evidence type="ECO:0000256" key="4">
    <source>
        <dbReference type="ARBA" id="ARBA00022989"/>
    </source>
</evidence>
<gene>
    <name evidence="9" type="ORF">BXY53_2268</name>
</gene>
<dbReference type="EMBL" id="QXDF01000002">
    <property type="protein sequence ID" value="RIA47701.1"/>
    <property type="molecule type" value="Genomic_DNA"/>
</dbReference>
<keyword evidence="3 6" id="KW-0812">Transmembrane</keyword>
<feature type="domain" description="VTT" evidence="8">
    <location>
        <begin position="111"/>
        <end position="225"/>
    </location>
</feature>
<dbReference type="GO" id="GO:0005886">
    <property type="term" value="C:plasma membrane"/>
    <property type="evidence" value="ECO:0007669"/>
    <property type="project" value="UniProtKB-SubCell"/>
</dbReference>
<dbReference type="OrthoDB" id="9779114at2"/>
<organism evidence="9 10">
    <name type="scientific">Dichotomicrobium thermohalophilum</name>
    <dbReference type="NCBI Taxonomy" id="933063"/>
    <lineage>
        <taxon>Bacteria</taxon>
        <taxon>Pseudomonadati</taxon>
        <taxon>Pseudomonadota</taxon>
        <taxon>Alphaproteobacteria</taxon>
        <taxon>Hyphomicrobiales</taxon>
        <taxon>Hyphomicrobiaceae</taxon>
        <taxon>Dichotomicrobium</taxon>
    </lineage>
</organism>
<dbReference type="AlphaFoldDB" id="A0A397PPM2"/>
<evidence type="ECO:0000256" key="2">
    <source>
        <dbReference type="ARBA" id="ARBA00022475"/>
    </source>
</evidence>
<dbReference type="Pfam" id="PF09335">
    <property type="entry name" value="VTT_dom"/>
    <property type="match status" value="1"/>
</dbReference>
<keyword evidence="4 6" id="KW-1133">Transmembrane helix</keyword>
<evidence type="ECO:0000256" key="5">
    <source>
        <dbReference type="ARBA" id="ARBA00023136"/>
    </source>
</evidence>
<feature type="transmembrane region" description="Helical" evidence="6">
    <location>
        <begin position="266"/>
        <end position="283"/>
    </location>
</feature>
<dbReference type="PANTHER" id="PTHR12677:SF59">
    <property type="entry name" value="GOLGI APPARATUS MEMBRANE PROTEIN TVP38-RELATED"/>
    <property type="match status" value="1"/>
</dbReference>
<keyword evidence="10" id="KW-1185">Reference proteome</keyword>
<dbReference type="Proteomes" id="UP000266273">
    <property type="component" value="Unassembled WGS sequence"/>
</dbReference>
<evidence type="ECO:0000256" key="6">
    <source>
        <dbReference type="RuleBase" id="RU366058"/>
    </source>
</evidence>
<dbReference type="InterPro" id="IPR032816">
    <property type="entry name" value="VTT_dom"/>
</dbReference>
<feature type="region of interest" description="Disordered" evidence="7">
    <location>
        <begin position="1"/>
        <end position="35"/>
    </location>
</feature>
<keyword evidence="5 6" id="KW-0472">Membrane</keyword>
<protein>
    <recommendedName>
        <fullName evidence="6">TVP38/TMEM64 family membrane protein</fullName>
    </recommendedName>
</protein>
<feature type="transmembrane region" description="Helical" evidence="6">
    <location>
        <begin position="50"/>
        <end position="69"/>
    </location>
</feature>
<evidence type="ECO:0000313" key="10">
    <source>
        <dbReference type="Proteomes" id="UP000266273"/>
    </source>
</evidence>
<dbReference type="InterPro" id="IPR015414">
    <property type="entry name" value="TMEM64"/>
</dbReference>
<feature type="transmembrane region" description="Helical" evidence="6">
    <location>
        <begin position="89"/>
        <end position="108"/>
    </location>
</feature>
<comment type="subcellular location">
    <subcellularLocation>
        <location evidence="1 6">Cell membrane</location>
        <topology evidence="1 6">Multi-pass membrane protein</topology>
    </subcellularLocation>
</comment>
<evidence type="ECO:0000259" key="8">
    <source>
        <dbReference type="Pfam" id="PF09335"/>
    </source>
</evidence>
<evidence type="ECO:0000256" key="7">
    <source>
        <dbReference type="SAM" id="MobiDB-lite"/>
    </source>
</evidence>
<feature type="transmembrane region" description="Helical" evidence="6">
    <location>
        <begin position="173"/>
        <end position="198"/>
    </location>
</feature>